<evidence type="ECO:0000256" key="3">
    <source>
        <dbReference type="ARBA" id="ARBA00012517"/>
    </source>
</evidence>
<dbReference type="Gene3D" id="3.30.70.100">
    <property type="match status" value="2"/>
</dbReference>
<dbReference type="SUPFAM" id="SSF56784">
    <property type="entry name" value="HAD-like"/>
    <property type="match status" value="1"/>
</dbReference>
<dbReference type="SUPFAM" id="SSF55008">
    <property type="entry name" value="HMA, heavy metal-associated domain"/>
    <property type="match status" value="2"/>
</dbReference>
<dbReference type="PROSITE" id="PS50846">
    <property type="entry name" value="HMA_2"/>
    <property type="match status" value="2"/>
</dbReference>
<name>A0A7Z1ILS1_9GAMM</name>
<feature type="domain" description="HMA" evidence="20">
    <location>
        <begin position="66"/>
        <end position="132"/>
    </location>
</feature>
<dbReference type="InterPro" id="IPR001757">
    <property type="entry name" value="P_typ_ATPase"/>
</dbReference>
<dbReference type="InterPro" id="IPR018303">
    <property type="entry name" value="ATPase_P-typ_P_site"/>
</dbReference>
<dbReference type="SFLD" id="SFLDF00027">
    <property type="entry name" value="p-type_atpase"/>
    <property type="match status" value="1"/>
</dbReference>
<dbReference type="InterPro" id="IPR023298">
    <property type="entry name" value="ATPase_P-typ_TM_dom_sf"/>
</dbReference>
<feature type="transmembrane region" description="Helical" evidence="18">
    <location>
        <begin position="256"/>
        <end position="273"/>
    </location>
</feature>
<dbReference type="AlphaFoldDB" id="A0A7Z1ILS1"/>
<dbReference type="RefSeq" id="WP_094625682.1">
    <property type="nucleotide sequence ID" value="NZ_NEFY01000013.1"/>
</dbReference>
<dbReference type="Pfam" id="PF00403">
    <property type="entry name" value="HMA"/>
    <property type="match status" value="2"/>
</dbReference>
<dbReference type="CDD" id="cd02094">
    <property type="entry name" value="P-type_ATPase_Cu-like"/>
    <property type="match status" value="1"/>
</dbReference>
<evidence type="ECO:0000256" key="4">
    <source>
        <dbReference type="ARBA" id="ARBA00022448"/>
    </source>
</evidence>
<keyword evidence="12" id="KW-0460">Magnesium</keyword>
<dbReference type="PROSITE" id="PS01047">
    <property type="entry name" value="HMA_1"/>
    <property type="match status" value="2"/>
</dbReference>
<feature type="transmembrane region" description="Helical" evidence="18">
    <location>
        <begin position="154"/>
        <end position="176"/>
    </location>
</feature>
<gene>
    <name evidence="21" type="ORF">B9Q17_05545</name>
</gene>
<dbReference type="InterPro" id="IPR027256">
    <property type="entry name" value="P-typ_ATPase_IB"/>
</dbReference>
<dbReference type="InterPro" id="IPR044492">
    <property type="entry name" value="P_typ_ATPase_HD_dom"/>
</dbReference>
<dbReference type="GO" id="GO:0140581">
    <property type="term" value="F:P-type monovalent copper transporter activity"/>
    <property type="evidence" value="ECO:0007669"/>
    <property type="project" value="UniProtKB-EC"/>
</dbReference>
<dbReference type="GO" id="GO:0005507">
    <property type="term" value="F:copper ion binding"/>
    <property type="evidence" value="ECO:0007669"/>
    <property type="project" value="InterPro"/>
</dbReference>
<dbReference type="SUPFAM" id="SSF81653">
    <property type="entry name" value="Calcium ATPase, transduction domain A"/>
    <property type="match status" value="1"/>
</dbReference>
<dbReference type="EMBL" id="NEFY01000013">
    <property type="protein sequence ID" value="OZC35229.1"/>
    <property type="molecule type" value="Genomic_DNA"/>
</dbReference>
<comment type="subcellular location">
    <subcellularLocation>
        <location evidence="1">Cell membrane</location>
        <topology evidence="1">Multi-pass membrane protein</topology>
    </subcellularLocation>
</comment>
<comment type="caution">
    <text evidence="21">The sequence shown here is derived from an EMBL/GenBank/DDBJ whole genome shotgun (WGS) entry which is preliminary data.</text>
</comment>
<keyword evidence="11 18" id="KW-0067">ATP-binding</keyword>
<evidence type="ECO:0000256" key="15">
    <source>
        <dbReference type="ARBA" id="ARBA00023008"/>
    </source>
</evidence>
<dbReference type="InterPro" id="IPR008250">
    <property type="entry name" value="ATPase_P-typ_transduc_dom_A_sf"/>
</dbReference>
<dbReference type="Pfam" id="PF00702">
    <property type="entry name" value="Hydrolase"/>
    <property type="match status" value="1"/>
</dbReference>
<dbReference type="InterPro" id="IPR006122">
    <property type="entry name" value="HMA_Cu_ion-bd"/>
</dbReference>
<dbReference type="Proteomes" id="UP000216984">
    <property type="component" value="Unassembled WGS sequence"/>
</dbReference>
<evidence type="ECO:0000256" key="16">
    <source>
        <dbReference type="ARBA" id="ARBA00023065"/>
    </source>
</evidence>
<feature type="transmembrane region" description="Helical" evidence="18">
    <location>
        <begin position="188"/>
        <end position="206"/>
    </location>
</feature>
<dbReference type="PRINTS" id="PR00943">
    <property type="entry name" value="CUATPASE"/>
</dbReference>
<protein>
    <recommendedName>
        <fullName evidence="3">P-type Cu(+) transporter</fullName>
        <ecNumber evidence="3">7.2.2.8</ecNumber>
    </recommendedName>
</protein>
<dbReference type="GO" id="GO:0043682">
    <property type="term" value="F:P-type divalent copper transporter activity"/>
    <property type="evidence" value="ECO:0007669"/>
    <property type="project" value="TreeGrafter"/>
</dbReference>
<keyword evidence="14 18" id="KW-1133">Transmembrane helix</keyword>
<dbReference type="GO" id="GO:0055070">
    <property type="term" value="P:copper ion homeostasis"/>
    <property type="evidence" value="ECO:0007669"/>
    <property type="project" value="TreeGrafter"/>
</dbReference>
<evidence type="ECO:0000256" key="19">
    <source>
        <dbReference type="SAM" id="MobiDB-lite"/>
    </source>
</evidence>
<dbReference type="Gene3D" id="3.40.50.1000">
    <property type="entry name" value="HAD superfamily/HAD-like"/>
    <property type="match status" value="1"/>
</dbReference>
<evidence type="ECO:0000256" key="11">
    <source>
        <dbReference type="ARBA" id="ARBA00022840"/>
    </source>
</evidence>
<keyword evidence="9 18" id="KW-0547">Nucleotide-binding</keyword>
<evidence type="ECO:0000313" key="21">
    <source>
        <dbReference type="EMBL" id="OZC35229.1"/>
    </source>
</evidence>
<feature type="transmembrane region" description="Helical" evidence="18">
    <location>
        <begin position="435"/>
        <end position="458"/>
    </location>
</feature>
<evidence type="ECO:0000256" key="7">
    <source>
        <dbReference type="ARBA" id="ARBA00022723"/>
    </source>
</evidence>
<evidence type="ECO:0000256" key="2">
    <source>
        <dbReference type="ARBA" id="ARBA00006024"/>
    </source>
</evidence>
<keyword evidence="4" id="KW-0813">Transport</keyword>
<dbReference type="Gene3D" id="2.70.150.10">
    <property type="entry name" value="Calcium-transporting ATPase, cytoplasmic transduction domain A"/>
    <property type="match status" value="1"/>
</dbReference>
<evidence type="ECO:0000256" key="1">
    <source>
        <dbReference type="ARBA" id="ARBA00004651"/>
    </source>
</evidence>
<evidence type="ECO:0000256" key="6">
    <source>
        <dbReference type="ARBA" id="ARBA00022692"/>
    </source>
</evidence>
<dbReference type="InterPro" id="IPR023299">
    <property type="entry name" value="ATPase_P-typ_cyto_dom_N"/>
</dbReference>
<evidence type="ECO:0000256" key="18">
    <source>
        <dbReference type="RuleBase" id="RU362081"/>
    </source>
</evidence>
<feature type="domain" description="HMA" evidence="20">
    <location>
        <begin position="1"/>
        <end position="64"/>
    </location>
</feature>
<dbReference type="GO" id="GO:0005524">
    <property type="term" value="F:ATP binding"/>
    <property type="evidence" value="ECO:0007669"/>
    <property type="project" value="UniProtKB-UniRule"/>
</dbReference>
<feature type="transmembrane region" description="Helical" evidence="18">
    <location>
        <begin position="750"/>
        <end position="769"/>
    </location>
</feature>
<dbReference type="Gene3D" id="3.40.1110.10">
    <property type="entry name" value="Calcium-transporting ATPase, cytoplasmic domain N"/>
    <property type="match status" value="1"/>
</dbReference>
<keyword evidence="22" id="KW-1185">Reference proteome</keyword>
<dbReference type="GO" id="GO:0060003">
    <property type="term" value="P:copper ion export"/>
    <property type="evidence" value="ECO:0007669"/>
    <property type="project" value="UniProtKB-ARBA"/>
</dbReference>
<keyword evidence="5 18" id="KW-1003">Cell membrane</keyword>
<keyword evidence="15" id="KW-0186">Copper</keyword>
<dbReference type="NCBIfam" id="TIGR01494">
    <property type="entry name" value="ATPase_P-type"/>
    <property type="match status" value="1"/>
</dbReference>
<keyword evidence="7 18" id="KW-0479">Metal-binding</keyword>
<dbReference type="GO" id="GO:0005886">
    <property type="term" value="C:plasma membrane"/>
    <property type="evidence" value="ECO:0007669"/>
    <property type="project" value="UniProtKB-SubCell"/>
</dbReference>
<dbReference type="PANTHER" id="PTHR43520">
    <property type="entry name" value="ATP7, ISOFORM B"/>
    <property type="match status" value="1"/>
</dbReference>
<keyword evidence="13" id="KW-1278">Translocase</keyword>
<dbReference type="InterPro" id="IPR036412">
    <property type="entry name" value="HAD-like_sf"/>
</dbReference>
<dbReference type="SUPFAM" id="SSF81665">
    <property type="entry name" value="Calcium ATPase, transmembrane domain M"/>
    <property type="match status" value="1"/>
</dbReference>
<evidence type="ECO:0000256" key="13">
    <source>
        <dbReference type="ARBA" id="ARBA00022967"/>
    </source>
</evidence>
<dbReference type="FunFam" id="3.30.70.100:FF:000005">
    <property type="entry name" value="Copper-exporting P-type ATPase A"/>
    <property type="match status" value="1"/>
</dbReference>
<dbReference type="PRINTS" id="PR00119">
    <property type="entry name" value="CATATPASE"/>
</dbReference>
<dbReference type="InterPro" id="IPR017969">
    <property type="entry name" value="Heavy-metal-associated_CS"/>
</dbReference>
<feature type="region of interest" description="Disordered" evidence="19">
    <location>
        <begin position="805"/>
        <end position="825"/>
    </location>
</feature>
<comment type="similarity">
    <text evidence="2 18">Belongs to the cation transport ATPase (P-type) (TC 3.A.3) family. Type IB subfamily.</text>
</comment>
<dbReference type="GO" id="GO:0016887">
    <property type="term" value="F:ATP hydrolysis activity"/>
    <property type="evidence" value="ECO:0007669"/>
    <property type="project" value="InterPro"/>
</dbReference>
<dbReference type="Pfam" id="PF00122">
    <property type="entry name" value="E1-E2_ATPase"/>
    <property type="match status" value="1"/>
</dbReference>
<evidence type="ECO:0000313" key="22">
    <source>
        <dbReference type="Proteomes" id="UP000216984"/>
    </source>
</evidence>
<dbReference type="FunFam" id="3.30.70.100:FF:000001">
    <property type="entry name" value="ATPase copper transporting beta"/>
    <property type="match status" value="1"/>
</dbReference>
<keyword evidence="8" id="KW-0677">Repeat</keyword>
<keyword evidence="10" id="KW-0187">Copper transport</keyword>
<reference evidence="21 22" key="1">
    <citation type="submission" date="2017-06" db="EMBL/GenBank/DDBJ databases">
        <title>Draft genome sequence of the halophilic bacterium Marinobacter vinifirmus FB1.</title>
        <authorList>
            <person name="Stepanov V.G."/>
            <person name="Roberts D.J."/>
            <person name="Fox G.E."/>
        </authorList>
    </citation>
    <scope>NUCLEOTIDE SEQUENCE [LARGE SCALE GENOMIC DNA]</scope>
    <source>
        <strain evidence="21 22">FB1</strain>
    </source>
</reference>
<dbReference type="InterPro" id="IPR059000">
    <property type="entry name" value="ATPase_P-type_domA"/>
</dbReference>
<feature type="transmembrane region" description="Helical" evidence="18">
    <location>
        <begin position="407"/>
        <end position="429"/>
    </location>
</feature>
<dbReference type="EC" id="7.2.2.8" evidence="3"/>
<dbReference type="NCBIfam" id="TIGR00003">
    <property type="entry name" value="copper ion binding protein"/>
    <property type="match status" value="2"/>
</dbReference>
<dbReference type="InterPro" id="IPR023214">
    <property type="entry name" value="HAD_sf"/>
</dbReference>
<evidence type="ECO:0000256" key="8">
    <source>
        <dbReference type="ARBA" id="ARBA00022737"/>
    </source>
</evidence>
<dbReference type="NCBIfam" id="TIGR01525">
    <property type="entry name" value="ATPase-IB_hvy"/>
    <property type="match status" value="1"/>
</dbReference>
<dbReference type="PANTHER" id="PTHR43520:SF8">
    <property type="entry name" value="P-TYPE CU(+) TRANSPORTER"/>
    <property type="match status" value="1"/>
</dbReference>
<dbReference type="FunFam" id="2.70.150.10:FF:000020">
    <property type="entry name" value="Copper-exporting P-type ATPase A"/>
    <property type="match status" value="1"/>
</dbReference>
<keyword evidence="6 18" id="KW-0812">Transmembrane</keyword>
<evidence type="ECO:0000256" key="14">
    <source>
        <dbReference type="ARBA" id="ARBA00022989"/>
    </source>
</evidence>
<evidence type="ECO:0000256" key="12">
    <source>
        <dbReference type="ARBA" id="ARBA00022842"/>
    </source>
</evidence>
<keyword evidence="17 18" id="KW-0472">Membrane</keyword>
<dbReference type="NCBIfam" id="TIGR01511">
    <property type="entry name" value="ATPase-IB1_Cu"/>
    <property type="match status" value="1"/>
</dbReference>
<dbReference type="InterPro" id="IPR006121">
    <property type="entry name" value="HMA_dom"/>
</dbReference>
<dbReference type="SFLD" id="SFLDG00002">
    <property type="entry name" value="C1.7:_P-type_atpase_like"/>
    <property type="match status" value="1"/>
</dbReference>
<organism evidence="21 22">
    <name type="scientific">Marinobacter vinifirmus</name>
    <dbReference type="NCBI Taxonomy" id="355591"/>
    <lineage>
        <taxon>Bacteria</taxon>
        <taxon>Pseudomonadati</taxon>
        <taxon>Pseudomonadota</taxon>
        <taxon>Gammaproteobacteria</taxon>
        <taxon>Pseudomonadales</taxon>
        <taxon>Marinobacteraceae</taxon>
        <taxon>Marinobacter</taxon>
    </lineage>
</organism>
<evidence type="ECO:0000256" key="5">
    <source>
        <dbReference type="ARBA" id="ARBA00022475"/>
    </source>
</evidence>
<dbReference type="PROSITE" id="PS00154">
    <property type="entry name" value="ATPASE_E1_E2"/>
    <property type="match status" value="1"/>
</dbReference>
<dbReference type="InterPro" id="IPR036163">
    <property type="entry name" value="HMA_dom_sf"/>
</dbReference>
<proteinExistence type="inferred from homology"/>
<evidence type="ECO:0000259" key="20">
    <source>
        <dbReference type="PROSITE" id="PS50846"/>
    </source>
</evidence>
<keyword evidence="16" id="KW-0406">Ion transport</keyword>
<evidence type="ECO:0000256" key="9">
    <source>
        <dbReference type="ARBA" id="ARBA00022741"/>
    </source>
</evidence>
<feature type="transmembrane region" description="Helical" evidence="18">
    <location>
        <begin position="775"/>
        <end position="794"/>
    </location>
</feature>
<evidence type="ECO:0000256" key="10">
    <source>
        <dbReference type="ARBA" id="ARBA00022796"/>
    </source>
</evidence>
<dbReference type="SFLD" id="SFLDS00003">
    <property type="entry name" value="Haloacid_Dehalogenase"/>
    <property type="match status" value="1"/>
</dbReference>
<dbReference type="CDD" id="cd00371">
    <property type="entry name" value="HMA"/>
    <property type="match status" value="2"/>
</dbReference>
<accession>A0A7Z1ILS1</accession>
<evidence type="ECO:0000256" key="17">
    <source>
        <dbReference type="ARBA" id="ARBA00023136"/>
    </source>
</evidence>
<feature type="transmembrane region" description="Helical" evidence="18">
    <location>
        <begin position="226"/>
        <end position="250"/>
    </location>
</feature>
<sequence length="825" mass="87188">MEVRVDGMSCASCVGRIEKALMGQRGVAEAQVNLATGKATVKFDQPATPATLIDLIKEAGYQPRLQSAEIPVIGMTCGSCVSRVERALNKQAGMVKASVNLTTQKAFVEFLSDTLSVSRIHQAIRDAGYEPQEPDASSETEEQDREGMDLRRKVIFAAALTIPVVLIAMGKMIPALEALYASLLPHRGWMAIEWLLTTPVLFYAGLRFFRSGYTELRHANPGMNSLVMIGTSAAYFYSVAALLVPGFFPAGTAESYFEAAAVIVTLILLGRYFEHIAKGRTSEAIKKLLQLQAKTARVIRDGEAVEVPIEAVVPGDRIQVRPGERVPVDGVVEEGQSYVDESMISGEPVPVAKQKDAELVGGTINKNGSLTFRATRVGADTVLAQIIRMVESAQADKPPIQALADKIAGIFVPVVIVLAILTFITWFSFGPEPALSFAFVTTVSVLLIACPCAMGLATPTAIMVGTGKGAEMGVLFRKGAALETLSRMDTIVLDKTGTLTRGQPELTDFILVEGREDEVLAWVAAVETESEHPIGEAIVKGARDRGLTLPATSEFQAEPGYGIQAQVAGRRVNVGADRYMRRLGIDLASVADSAVPLAEKAKSPLYVAVDGRLAALIAVADPLKDGSVEAIAALKASGLSVAMLTGDNRATAEAIALQAGIERVLAEVLPDQKAAEVKRLQEEGARVAFVGDGINDAPALAQADVGIAIGTGTDIAIEAGDVVLMRGDLRGIVDAAALSQRTRKTILGNFVWAYGYNLALIPVAAGVLFPFTGYLLNPMLAAGAMSLSSVFVVTNSLRLGRFKSNSGDSAASNISESGAAQASVS</sequence>